<feature type="domain" description="Ig-like" evidence="22">
    <location>
        <begin position="170"/>
        <end position="257"/>
    </location>
</feature>
<dbReference type="PROSITE" id="PS50835">
    <property type="entry name" value="IG_LIKE"/>
    <property type="match status" value="8"/>
</dbReference>
<dbReference type="InterPro" id="IPR013783">
    <property type="entry name" value="Ig-like_fold"/>
</dbReference>
<keyword evidence="7" id="KW-0723">Serine/threonine-protein kinase</keyword>
<evidence type="ECO:0000256" key="18">
    <source>
        <dbReference type="ARBA" id="ARBA00023242"/>
    </source>
</evidence>
<evidence type="ECO:0000313" key="23">
    <source>
        <dbReference type="Ensembl" id="ENSPMAP00000008247.1"/>
    </source>
</evidence>
<evidence type="ECO:0000256" key="7">
    <source>
        <dbReference type="ARBA" id="ARBA00022527"/>
    </source>
</evidence>
<keyword evidence="13" id="KW-0418">Kinase</keyword>
<dbReference type="Ensembl" id="ENSPMAT00000008285.1">
    <property type="protein sequence ID" value="ENSPMAP00000008247.1"/>
    <property type="gene ID" value="ENSPMAG00000007495.1"/>
</dbReference>
<evidence type="ECO:0000256" key="5">
    <source>
        <dbReference type="ARBA" id="ARBA00012513"/>
    </source>
</evidence>
<dbReference type="FunFam" id="2.60.40.10:FF:000032">
    <property type="entry name" value="palladin isoform X1"/>
    <property type="match status" value="2"/>
</dbReference>
<comment type="catalytic activity">
    <reaction evidence="21">
        <text>L-seryl-[protein] + ATP = O-phospho-L-seryl-[protein] + ADP + H(+)</text>
        <dbReference type="Rhea" id="RHEA:17989"/>
        <dbReference type="Rhea" id="RHEA-COMP:9863"/>
        <dbReference type="Rhea" id="RHEA-COMP:11604"/>
        <dbReference type="ChEBI" id="CHEBI:15378"/>
        <dbReference type="ChEBI" id="CHEBI:29999"/>
        <dbReference type="ChEBI" id="CHEBI:30616"/>
        <dbReference type="ChEBI" id="CHEBI:83421"/>
        <dbReference type="ChEBI" id="CHEBI:456216"/>
        <dbReference type="EC" id="2.7.11.1"/>
    </reaction>
</comment>
<keyword evidence="6" id="KW-0963">Cytoplasm</keyword>
<dbReference type="FunFam" id="2.60.40.10:FF:000214">
    <property type="entry name" value="titin isoform X1"/>
    <property type="match status" value="1"/>
</dbReference>
<dbReference type="InterPro" id="IPR003599">
    <property type="entry name" value="Ig_sub"/>
</dbReference>
<evidence type="ECO:0000256" key="3">
    <source>
        <dbReference type="ARBA" id="ARBA00004496"/>
    </source>
</evidence>
<dbReference type="GO" id="GO:0005516">
    <property type="term" value="F:calmodulin binding"/>
    <property type="evidence" value="ECO:0007669"/>
    <property type="project" value="UniProtKB-KW"/>
</dbReference>
<dbReference type="InterPro" id="IPR007110">
    <property type="entry name" value="Ig-like_dom"/>
</dbReference>
<feature type="domain" description="Ig-like" evidence="22">
    <location>
        <begin position="349"/>
        <end position="435"/>
    </location>
</feature>
<evidence type="ECO:0000256" key="21">
    <source>
        <dbReference type="ARBA" id="ARBA00048679"/>
    </source>
</evidence>
<dbReference type="Gene3D" id="2.60.40.10">
    <property type="entry name" value="Immunoglobulins"/>
    <property type="match status" value="14"/>
</dbReference>
<feature type="domain" description="Ig-like" evidence="22">
    <location>
        <begin position="91"/>
        <end position="161"/>
    </location>
</feature>
<dbReference type="SMART" id="SM00408">
    <property type="entry name" value="IGc2"/>
    <property type="match status" value="10"/>
</dbReference>
<comment type="cofactor">
    <cofactor evidence="1">
        <name>Mg(2+)</name>
        <dbReference type="ChEBI" id="CHEBI:18420"/>
    </cofactor>
</comment>
<evidence type="ECO:0000256" key="12">
    <source>
        <dbReference type="ARBA" id="ARBA00022741"/>
    </source>
</evidence>
<dbReference type="OMA" id="MCEVPLI"/>
<dbReference type="SUPFAM" id="SSF48726">
    <property type="entry name" value="Immunoglobulin"/>
    <property type="match status" value="14"/>
</dbReference>
<dbReference type="InterPro" id="IPR013106">
    <property type="entry name" value="Ig_V-set"/>
</dbReference>
<evidence type="ECO:0000256" key="16">
    <source>
        <dbReference type="ARBA" id="ARBA00022860"/>
    </source>
</evidence>
<dbReference type="GO" id="GO:0004674">
    <property type="term" value="F:protein serine/threonine kinase activity"/>
    <property type="evidence" value="ECO:0007669"/>
    <property type="project" value="UniProtKB-KW"/>
</dbReference>
<evidence type="ECO:0000256" key="1">
    <source>
        <dbReference type="ARBA" id="ARBA00001946"/>
    </source>
</evidence>
<dbReference type="SMART" id="SM00406">
    <property type="entry name" value="IGv"/>
    <property type="match status" value="3"/>
</dbReference>
<feature type="domain" description="Ig-like" evidence="22">
    <location>
        <begin position="1160"/>
        <end position="1244"/>
    </location>
</feature>
<dbReference type="FunFam" id="2.60.40.10:FF:000050">
    <property type="entry name" value="Titin isoform B"/>
    <property type="match status" value="2"/>
</dbReference>
<protein>
    <recommendedName>
        <fullName evidence="5">non-specific serine/threonine protein kinase</fullName>
        <ecNumber evidence="5">2.7.11.1</ecNumber>
    </recommendedName>
</protein>
<keyword evidence="15" id="KW-0460">Magnesium</keyword>
<keyword evidence="16" id="KW-0112">Calmodulin-binding</keyword>
<organism evidence="23">
    <name type="scientific">Petromyzon marinus</name>
    <name type="common">Sea lamprey</name>
    <dbReference type="NCBI Taxonomy" id="7757"/>
    <lineage>
        <taxon>Eukaryota</taxon>
        <taxon>Metazoa</taxon>
        <taxon>Chordata</taxon>
        <taxon>Craniata</taxon>
        <taxon>Vertebrata</taxon>
        <taxon>Cyclostomata</taxon>
        <taxon>Hyperoartia</taxon>
        <taxon>Petromyzontiformes</taxon>
        <taxon>Petromyzontidae</taxon>
        <taxon>Petromyzon</taxon>
    </lineage>
</organism>
<keyword evidence="19" id="KW-0393">Immunoglobulin domain</keyword>
<evidence type="ECO:0000256" key="14">
    <source>
        <dbReference type="ARBA" id="ARBA00022840"/>
    </source>
</evidence>
<keyword evidence="14" id="KW-0067">ATP-binding</keyword>
<evidence type="ECO:0000256" key="19">
    <source>
        <dbReference type="ARBA" id="ARBA00023319"/>
    </source>
</evidence>
<comment type="similarity">
    <text evidence="4">Belongs to the protein kinase superfamily. CAMK Ser/Thr protein kinase family.</text>
</comment>
<keyword evidence="8" id="KW-0597">Phosphoprotein</keyword>
<evidence type="ECO:0000256" key="15">
    <source>
        <dbReference type="ARBA" id="ARBA00022842"/>
    </source>
</evidence>
<dbReference type="CDD" id="cd00096">
    <property type="entry name" value="Ig"/>
    <property type="match status" value="2"/>
</dbReference>
<dbReference type="PANTHER" id="PTHR35971">
    <property type="entry name" value="SI:DKEY-31G6.6"/>
    <property type="match status" value="1"/>
</dbReference>
<evidence type="ECO:0000256" key="20">
    <source>
        <dbReference type="ARBA" id="ARBA00047899"/>
    </source>
</evidence>
<name>S4RSQ7_PETMA</name>
<proteinExistence type="inferred from homology"/>
<dbReference type="GO" id="GO:0046872">
    <property type="term" value="F:metal ion binding"/>
    <property type="evidence" value="ECO:0007669"/>
    <property type="project" value="UniProtKB-KW"/>
</dbReference>
<dbReference type="InterPro" id="IPR003598">
    <property type="entry name" value="Ig_sub2"/>
</dbReference>
<dbReference type="InterPro" id="IPR036179">
    <property type="entry name" value="Ig-like_dom_sf"/>
</dbReference>
<evidence type="ECO:0000259" key="22">
    <source>
        <dbReference type="PROSITE" id="PS50835"/>
    </source>
</evidence>
<dbReference type="FunFam" id="2.60.40.10:FF:000148">
    <property type="entry name" value="titin isoform X1"/>
    <property type="match status" value="1"/>
</dbReference>
<dbReference type="HOGENOM" id="CLU_000630_1_0_1"/>
<dbReference type="FunFam" id="2.60.40.10:FF:000211">
    <property type="entry name" value="Obscurin-like protein 1"/>
    <property type="match status" value="1"/>
</dbReference>
<dbReference type="SMART" id="SM00409">
    <property type="entry name" value="IG"/>
    <property type="match status" value="14"/>
</dbReference>
<keyword evidence="10" id="KW-0479">Metal-binding</keyword>
<accession>S4RSQ7</accession>
<dbReference type="GO" id="GO:0005634">
    <property type="term" value="C:nucleus"/>
    <property type="evidence" value="ECO:0007669"/>
    <property type="project" value="UniProtKB-SubCell"/>
</dbReference>
<keyword evidence="9" id="KW-0808">Transferase</keyword>
<dbReference type="GO" id="GO:0005524">
    <property type="term" value="F:ATP binding"/>
    <property type="evidence" value="ECO:0007669"/>
    <property type="project" value="UniProtKB-KW"/>
</dbReference>
<dbReference type="PANTHER" id="PTHR35971:SF5">
    <property type="entry name" value="OBSCURIN LIKE CYTOSKELETAL ADAPTOR 1"/>
    <property type="match status" value="1"/>
</dbReference>
<feature type="domain" description="Ig-like" evidence="22">
    <location>
        <begin position="706"/>
        <end position="790"/>
    </location>
</feature>
<sequence>SQGYSATFTCMVSGRPAPTVTWQRDGKNVDNFVDSYRFLTEGRDGMHTLKINSVRPSDMGTYSCKVKNSAGEVNASAILGVPSEQILWSKPPSTAYEVTEGKHARFSCYVTGKPKPEIVWKKDSEIIVPGRRHLTYEDDDGQCDNGLYTCTATNVVGKTYSPVQLIVHEPRVPFRTKLRDVEVREKGSVTLECEVPHRGVKASWYLEETELEPHPDKYVMEEDGTMRRLTIRNVTADDEAVYVCEMSEGSRTVAEVTVKGVIVKKLPRRLEVREKETACFTVELNKEGLEGRWLQNNVEIRPGPRAKVEVSGNSHTLRLTELTQQQSSTITFLTGSSRTTSQLVVTAKPMAKPGAQMEVRVETGGQAVMRCELLDAGGAVEWLRDGERLESGKGFLLEEDGSVQRLVVQQASGAHAGTYVCRSQGGDAAFRLQVTDSVTVSFNTGIASMVATEGEEVTFRCSVSPSDVAVKWYHEGMQLKPTSRISISAEPPCHCLTFHNVKLSDTGEIKAVAGGIRSTAKLQVQEAVIYFVRKLGPVEVEERQTFVLEVDVSKASAEVKWTRNGLVIQPNKRFLFEADGSRRSLTILSAEMGDRGLYSCETLHEKTQAKVTIQPRAIRVVKPLEPVTVMEKEAATFKLELSHVGVEGQWSRDGIRFRQNNRCQISTFGKSHSLTILSVREDDAGIIAFQAEGVRTSAQLTVAESPVTFTKQLQETHVPHKGSTVLECEVSRANAEVKWLKDGSELKSDQRIRVVGHGVRRSVRLTGCEPQDSGLYVCQAEKNSTAAKLHVHAREIRILRGLEDQLVNENDNAVFMCETHDDVDVQWLLNDKKLRSSYSVRIRQEGRRHILTMSNVELEDAGMITFIAENVTCRAKLLMIEQPVRFVKPLRDKVAMERHKMLLECQVSRPSASVRWFHDDVELADSEATGDEEPRVQLLSQGCYRQLLIVSVVRSDEGVYTCDAGADRTSANLLVEAQEIQVVRPLSDAEVTEPEGATFECELSADEVKGARWSLNGDEANLASHGAQTEQDGAVHRLALPSTRHDMAGTVCFTVGKAKTSAQLIVHERQLGVLGKMRDVAVEEEGTAVFVCELSRADVEDVAWFLNASRLVSSELNEIKRDGSSHTLVLRNVTVDDTGTIVFTAEDVKETAQLHVRELPVEFSKELGSLSVEEAHEAELTCETSRGDTPVVWLKGDKTLKAGAKYRMVRKGRKASLVISSVELGDSDQYTCDSGNFQTSAKLTVTEAGVVFTKPLSNTQV</sequence>
<dbReference type="STRING" id="7757.ENSPMAP00000008247"/>
<dbReference type="EC" id="2.7.11.1" evidence="5"/>
<dbReference type="InterPro" id="IPR052385">
    <property type="entry name" value="Obscurin/Obscurin-like_Reg"/>
</dbReference>
<feature type="domain" description="Ig-like" evidence="22">
    <location>
        <begin position="883"/>
        <end position="981"/>
    </location>
</feature>
<evidence type="ECO:0000256" key="6">
    <source>
        <dbReference type="ARBA" id="ARBA00022490"/>
    </source>
</evidence>
<feature type="domain" description="Ig-like" evidence="22">
    <location>
        <begin position="1"/>
        <end position="80"/>
    </location>
</feature>
<reference evidence="23" key="2">
    <citation type="submission" date="2025-09" db="UniProtKB">
        <authorList>
            <consortium name="Ensembl"/>
        </authorList>
    </citation>
    <scope>IDENTIFICATION</scope>
</reference>
<evidence type="ECO:0000256" key="9">
    <source>
        <dbReference type="ARBA" id="ARBA00022679"/>
    </source>
</evidence>
<evidence type="ECO:0000256" key="2">
    <source>
        <dbReference type="ARBA" id="ARBA00004123"/>
    </source>
</evidence>
<keyword evidence="11" id="KW-0677">Repeat</keyword>
<dbReference type="Pfam" id="PF07679">
    <property type="entry name" value="I-set"/>
    <property type="match status" value="12"/>
</dbReference>
<evidence type="ECO:0000256" key="10">
    <source>
        <dbReference type="ARBA" id="ARBA00022723"/>
    </source>
</evidence>
<dbReference type="GeneTree" id="ENSGT01110000267173"/>
<dbReference type="FunFam" id="2.60.40.10:FF:000502">
    <property type="entry name" value="obscurin-like protein 1 isoform X2"/>
    <property type="match status" value="1"/>
</dbReference>
<keyword evidence="18" id="KW-0539">Nucleus</keyword>
<evidence type="ECO:0000256" key="11">
    <source>
        <dbReference type="ARBA" id="ARBA00022737"/>
    </source>
</evidence>
<evidence type="ECO:0000256" key="4">
    <source>
        <dbReference type="ARBA" id="ARBA00006692"/>
    </source>
</evidence>
<dbReference type="GO" id="GO:0005737">
    <property type="term" value="C:cytoplasm"/>
    <property type="evidence" value="ECO:0007669"/>
    <property type="project" value="UniProtKB-SubCell"/>
</dbReference>
<evidence type="ECO:0000256" key="8">
    <source>
        <dbReference type="ARBA" id="ARBA00022553"/>
    </source>
</evidence>
<reference evidence="23" key="1">
    <citation type="submission" date="2025-08" db="UniProtKB">
        <authorList>
            <consortium name="Ensembl"/>
        </authorList>
    </citation>
    <scope>IDENTIFICATION</scope>
</reference>
<comment type="catalytic activity">
    <reaction evidence="20">
        <text>L-threonyl-[protein] + ATP = O-phospho-L-threonyl-[protein] + ADP + H(+)</text>
        <dbReference type="Rhea" id="RHEA:46608"/>
        <dbReference type="Rhea" id="RHEA-COMP:11060"/>
        <dbReference type="Rhea" id="RHEA-COMP:11605"/>
        <dbReference type="ChEBI" id="CHEBI:15378"/>
        <dbReference type="ChEBI" id="CHEBI:30013"/>
        <dbReference type="ChEBI" id="CHEBI:30616"/>
        <dbReference type="ChEBI" id="CHEBI:61977"/>
        <dbReference type="ChEBI" id="CHEBI:456216"/>
        <dbReference type="EC" id="2.7.11.1"/>
    </reaction>
</comment>
<keyword evidence="17" id="KW-1015">Disulfide bond</keyword>
<keyword evidence="12" id="KW-0547">Nucleotide-binding</keyword>
<dbReference type="AlphaFoldDB" id="S4RSQ7"/>
<dbReference type="InterPro" id="IPR013098">
    <property type="entry name" value="Ig_I-set"/>
</dbReference>
<evidence type="ECO:0000256" key="17">
    <source>
        <dbReference type="ARBA" id="ARBA00023157"/>
    </source>
</evidence>
<feature type="domain" description="Ig-like" evidence="22">
    <location>
        <begin position="436"/>
        <end position="612"/>
    </location>
</feature>
<evidence type="ECO:0000256" key="13">
    <source>
        <dbReference type="ARBA" id="ARBA00022777"/>
    </source>
</evidence>
<comment type="subcellular location">
    <subcellularLocation>
        <location evidence="3">Cytoplasm</location>
    </subcellularLocation>
    <subcellularLocation>
        <location evidence="2">Nucleus</location>
    </subcellularLocation>
</comment>